<feature type="transmembrane region" description="Helical" evidence="1">
    <location>
        <begin position="43"/>
        <end position="65"/>
    </location>
</feature>
<organism evidence="2">
    <name type="scientific">Siphoviridae sp. ctqBc4</name>
    <dbReference type="NCBI Taxonomy" id="2827945"/>
    <lineage>
        <taxon>Viruses</taxon>
        <taxon>Duplodnaviria</taxon>
        <taxon>Heunggongvirae</taxon>
        <taxon>Uroviricota</taxon>
        <taxon>Caudoviricetes</taxon>
    </lineage>
</organism>
<accession>A0A8S5SCL7</accession>
<keyword evidence="1" id="KW-1133">Transmembrane helix</keyword>
<dbReference type="EMBL" id="BK032570">
    <property type="protein sequence ID" value="DAF48579.1"/>
    <property type="molecule type" value="Genomic_DNA"/>
</dbReference>
<keyword evidence="1" id="KW-0472">Membrane</keyword>
<sequence>MDYIIPDKVYDVIKWVGLILLPALATLVGTVGIAAGWQYTDLTVTVITALGTFVGALVGASSACAKKSQGGE</sequence>
<name>A0A8S5SCL7_9CAUD</name>
<reference evidence="2" key="1">
    <citation type="journal article" date="2021" name="Proc. Natl. Acad. Sci. U.S.A.">
        <title>A Catalog of Tens of Thousands of Viruses from Human Metagenomes Reveals Hidden Associations with Chronic Diseases.</title>
        <authorList>
            <person name="Tisza M.J."/>
            <person name="Buck C.B."/>
        </authorList>
    </citation>
    <scope>NUCLEOTIDE SEQUENCE</scope>
    <source>
        <strain evidence="2">CtqBc4</strain>
    </source>
</reference>
<proteinExistence type="predicted"/>
<dbReference type="Pfam" id="PF16938">
    <property type="entry name" value="Phage_holin_Dp1"/>
    <property type="match status" value="1"/>
</dbReference>
<dbReference type="InterPro" id="IPR031612">
    <property type="entry name" value="Phage_holin_Dp1"/>
</dbReference>
<evidence type="ECO:0000256" key="1">
    <source>
        <dbReference type="SAM" id="Phobius"/>
    </source>
</evidence>
<protein>
    <submittedName>
        <fullName evidence="2">Holin</fullName>
    </submittedName>
</protein>
<keyword evidence="1" id="KW-0812">Transmembrane</keyword>
<evidence type="ECO:0000313" key="2">
    <source>
        <dbReference type="EMBL" id="DAF48579.1"/>
    </source>
</evidence>
<feature type="transmembrane region" description="Helical" evidence="1">
    <location>
        <begin position="12"/>
        <end position="37"/>
    </location>
</feature>